<sequence>MARLCVPGLPFRKDPVPTASRFSSLPAFRSFPHHQRVVFRRNVDLPIPRPPSPSRVPTHSPKSANHVHSFTRCVGTAAVRRTPVRRGAAAGNQLKETLSRLKERRAQARSTTKPPLPRRPEPTPTPATYVRMTARDMVARIDEVLAKYAATRDRVNRVPVSCLSAVRKDKPKKRVRFCETTEVQSVPRWIERKEHVFPAFLSCLGHLQGWKVTALREPDEDGEMEKHTTYLGLARVQARRPAWQAPTVFSGWLKMREMLRERGEFRL</sequence>
<evidence type="ECO:0000313" key="2">
    <source>
        <dbReference type="EMBL" id="PYI20592.1"/>
    </source>
</evidence>
<feature type="region of interest" description="Disordered" evidence="1">
    <location>
        <begin position="44"/>
        <end position="65"/>
    </location>
</feature>
<organism evidence="2 3">
    <name type="scientific">Aspergillus violaceofuscus (strain CBS 115571)</name>
    <dbReference type="NCBI Taxonomy" id="1450538"/>
    <lineage>
        <taxon>Eukaryota</taxon>
        <taxon>Fungi</taxon>
        <taxon>Dikarya</taxon>
        <taxon>Ascomycota</taxon>
        <taxon>Pezizomycotina</taxon>
        <taxon>Eurotiomycetes</taxon>
        <taxon>Eurotiomycetidae</taxon>
        <taxon>Eurotiales</taxon>
        <taxon>Aspergillaceae</taxon>
        <taxon>Aspergillus</taxon>
    </lineage>
</organism>
<feature type="compositionally biased region" description="Pro residues" evidence="1">
    <location>
        <begin position="114"/>
        <end position="125"/>
    </location>
</feature>
<evidence type="ECO:0000313" key="3">
    <source>
        <dbReference type="Proteomes" id="UP000249829"/>
    </source>
</evidence>
<gene>
    <name evidence="2" type="ORF">BO99DRAFT_421502</name>
</gene>
<reference evidence="2 3" key="1">
    <citation type="submission" date="2018-02" db="EMBL/GenBank/DDBJ databases">
        <title>The genomes of Aspergillus section Nigri reveals drivers in fungal speciation.</title>
        <authorList>
            <consortium name="DOE Joint Genome Institute"/>
            <person name="Vesth T.C."/>
            <person name="Nybo J."/>
            <person name="Theobald S."/>
            <person name="Brandl J."/>
            <person name="Frisvad J.C."/>
            <person name="Nielsen K.F."/>
            <person name="Lyhne E.K."/>
            <person name="Kogle M.E."/>
            <person name="Kuo A."/>
            <person name="Riley R."/>
            <person name="Clum A."/>
            <person name="Nolan M."/>
            <person name="Lipzen A."/>
            <person name="Salamov A."/>
            <person name="Henrissat B."/>
            <person name="Wiebenga A."/>
            <person name="De vries R.P."/>
            <person name="Grigoriev I.V."/>
            <person name="Mortensen U.H."/>
            <person name="Andersen M.R."/>
            <person name="Baker S.E."/>
        </authorList>
    </citation>
    <scope>NUCLEOTIDE SEQUENCE [LARGE SCALE GENOMIC DNA]</scope>
    <source>
        <strain evidence="2 3">CBS 115571</strain>
    </source>
</reference>
<feature type="compositionally biased region" description="Basic and acidic residues" evidence="1">
    <location>
        <begin position="97"/>
        <end position="106"/>
    </location>
</feature>
<feature type="region of interest" description="Disordered" evidence="1">
    <location>
        <begin position="86"/>
        <end position="127"/>
    </location>
</feature>
<name>A0A2V5HDV8_ASPV1</name>
<keyword evidence="3" id="KW-1185">Reference proteome</keyword>
<dbReference type="EMBL" id="KZ825124">
    <property type="protein sequence ID" value="PYI20592.1"/>
    <property type="molecule type" value="Genomic_DNA"/>
</dbReference>
<dbReference type="Proteomes" id="UP000249829">
    <property type="component" value="Unassembled WGS sequence"/>
</dbReference>
<proteinExistence type="predicted"/>
<protein>
    <submittedName>
        <fullName evidence="2">Uncharacterized protein</fullName>
    </submittedName>
</protein>
<accession>A0A2V5HDV8</accession>
<evidence type="ECO:0000256" key="1">
    <source>
        <dbReference type="SAM" id="MobiDB-lite"/>
    </source>
</evidence>
<dbReference type="AlphaFoldDB" id="A0A2V5HDV8"/>